<dbReference type="Gene3D" id="3.40.50.2020">
    <property type="match status" value="1"/>
</dbReference>
<evidence type="ECO:0000259" key="2">
    <source>
        <dbReference type="Pfam" id="PF00156"/>
    </source>
</evidence>
<gene>
    <name evidence="3" type="ORF">GKO46_12350</name>
    <name evidence="4" type="ORF">GKO48_13255</name>
</gene>
<protein>
    <recommendedName>
        <fullName evidence="2">Phosphoribosyltransferase domain-containing protein</fullName>
    </recommendedName>
</protein>
<dbReference type="InterPro" id="IPR029057">
    <property type="entry name" value="PRTase-like"/>
</dbReference>
<dbReference type="EMBL" id="WMBE01000004">
    <property type="protein sequence ID" value="MDG0867857.1"/>
    <property type="molecule type" value="Genomic_DNA"/>
</dbReference>
<sequence length="177" mass="19154">MIESSALDRLYGSFLYESPVGAAVRAFKFDDVRALAGVLGEMFNVELMNRAEPELVLPVPMHKSRLRSRGYNQSEILGRKLAERLSTEFRDDVLVRGHDTLPQSEQPTADARRIAIQGAFSVDANHETLISGKRVLLVDDVFTTGSTIQSAAAVLKAAGASWVGAAALTVQPIGSLK</sequence>
<organism evidence="4 5">
    <name type="scientific">Candidatus Lucifugimonas marina</name>
    <dbReference type="NCBI Taxonomy" id="3038979"/>
    <lineage>
        <taxon>Bacteria</taxon>
        <taxon>Bacillati</taxon>
        <taxon>Chloroflexota</taxon>
        <taxon>Dehalococcoidia</taxon>
        <taxon>SAR202 cluster</taxon>
        <taxon>Candidatus Lucifugimonadales</taxon>
        <taxon>Candidatus Lucifugimonadaceae</taxon>
        <taxon>Candidatus Lucifugimonas</taxon>
    </lineage>
</organism>
<proteinExistence type="inferred from homology"/>
<evidence type="ECO:0000313" key="4">
    <source>
        <dbReference type="EMBL" id="WFG40526.1"/>
    </source>
</evidence>
<evidence type="ECO:0000313" key="6">
    <source>
        <dbReference type="Proteomes" id="UP001321249"/>
    </source>
</evidence>
<dbReference type="Pfam" id="PF00156">
    <property type="entry name" value="Pribosyltran"/>
    <property type="match status" value="1"/>
</dbReference>
<dbReference type="InterPro" id="IPR051910">
    <property type="entry name" value="ComF/GntX_DNA_util-trans"/>
</dbReference>
<feature type="domain" description="Phosphoribosyltransferase" evidence="2">
    <location>
        <begin position="76"/>
        <end position="171"/>
    </location>
</feature>
<evidence type="ECO:0000256" key="1">
    <source>
        <dbReference type="ARBA" id="ARBA00008007"/>
    </source>
</evidence>
<dbReference type="SUPFAM" id="SSF53271">
    <property type="entry name" value="PRTase-like"/>
    <property type="match status" value="1"/>
</dbReference>
<accession>A0AAJ5ZIF3</accession>
<dbReference type="PANTHER" id="PTHR47505:SF1">
    <property type="entry name" value="DNA UTILIZATION PROTEIN YHGH"/>
    <property type="match status" value="1"/>
</dbReference>
<evidence type="ECO:0000313" key="3">
    <source>
        <dbReference type="EMBL" id="MDG0867857.1"/>
    </source>
</evidence>
<dbReference type="RefSeq" id="WP_342826711.1">
    <property type="nucleotide sequence ID" value="NZ_CP046146.1"/>
</dbReference>
<reference evidence="4" key="2">
    <citation type="journal article" date="2023" name="Nat. Commun.">
        <title>Cultivation of marine bacteria of the SAR202 clade.</title>
        <authorList>
            <person name="Lim Y."/>
            <person name="Seo J.H."/>
            <person name="Giovannoni S.J."/>
            <person name="Kang I."/>
            <person name="Cho J.C."/>
        </authorList>
    </citation>
    <scope>NUCLEOTIDE SEQUENCE</scope>
    <source>
        <strain evidence="4">JH1073</strain>
    </source>
</reference>
<keyword evidence="5" id="KW-1185">Reference proteome</keyword>
<dbReference type="InterPro" id="IPR000836">
    <property type="entry name" value="PRTase_dom"/>
</dbReference>
<dbReference type="Proteomes" id="UP001321249">
    <property type="component" value="Unassembled WGS sequence"/>
</dbReference>
<reference evidence="5" key="3">
    <citation type="submission" date="2023-06" db="EMBL/GenBank/DDBJ databases">
        <title>Pangenomics reveal diversification of enzyme families and niche specialization in globally abundant SAR202 bacteria.</title>
        <authorList>
            <person name="Saw J.H.W."/>
        </authorList>
    </citation>
    <scope>NUCLEOTIDE SEQUENCE [LARGE SCALE GENOMIC DNA]</scope>
    <source>
        <strain evidence="5">JH1073</strain>
    </source>
</reference>
<dbReference type="PANTHER" id="PTHR47505">
    <property type="entry name" value="DNA UTILIZATION PROTEIN YHGH"/>
    <property type="match status" value="1"/>
</dbReference>
<name>A0AAJ5ZIF3_9CHLR</name>
<dbReference type="CDD" id="cd06223">
    <property type="entry name" value="PRTases_typeI"/>
    <property type="match status" value="1"/>
</dbReference>
<dbReference type="AlphaFoldDB" id="A0AAJ5ZIF3"/>
<dbReference type="Proteomes" id="UP001219901">
    <property type="component" value="Chromosome"/>
</dbReference>
<reference evidence="5 6" key="1">
    <citation type="submission" date="2019-11" db="EMBL/GenBank/DDBJ databases">
        <authorList>
            <person name="Cho J.-C."/>
        </authorList>
    </citation>
    <scope>NUCLEOTIDE SEQUENCE [LARGE SCALE GENOMIC DNA]</scope>
    <source>
        <strain evidence="4 5">JH1073</strain>
        <strain evidence="3 6">JH702</strain>
    </source>
</reference>
<comment type="similarity">
    <text evidence="1">Belongs to the ComF/GntX family.</text>
</comment>
<dbReference type="EMBL" id="CP046147">
    <property type="protein sequence ID" value="WFG40526.1"/>
    <property type="molecule type" value="Genomic_DNA"/>
</dbReference>
<evidence type="ECO:0000313" key="5">
    <source>
        <dbReference type="Proteomes" id="UP001219901"/>
    </source>
</evidence>